<evidence type="ECO:0000259" key="7">
    <source>
        <dbReference type="PROSITE" id="PS50943"/>
    </source>
</evidence>
<dbReference type="InterPro" id="IPR010982">
    <property type="entry name" value="Lambda_DNA-bd_dom_sf"/>
</dbReference>
<dbReference type="GO" id="GO:0005730">
    <property type="term" value="C:nucleolus"/>
    <property type="evidence" value="ECO:0007669"/>
    <property type="project" value="UniProtKB-SubCell"/>
</dbReference>
<evidence type="ECO:0000256" key="3">
    <source>
        <dbReference type="ARBA" id="ARBA00023015"/>
    </source>
</evidence>
<evidence type="ECO:0000256" key="2">
    <source>
        <dbReference type="ARBA" id="ARBA00009802"/>
    </source>
</evidence>
<dbReference type="PANTHER" id="PTHR10245">
    <property type="entry name" value="ENDOTHELIAL DIFFERENTIATION-RELATED FACTOR 1 MULTIPROTEIN BRIDGING FACTOR 1"/>
    <property type="match status" value="1"/>
</dbReference>
<dbReference type="CDD" id="cd00093">
    <property type="entry name" value="HTH_XRE"/>
    <property type="match status" value="1"/>
</dbReference>
<evidence type="ECO:0000256" key="5">
    <source>
        <dbReference type="ARBA" id="ARBA00023163"/>
    </source>
</evidence>
<proteinExistence type="inferred from homology"/>
<reference evidence="8 9" key="1">
    <citation type="submission" date="2024-01" db="EMBL/GenBank/DDBJ databases">
        <title>The genomes of 5 underutilized Papilionoideae crops provide insights into root nodulation and disease resistanc.</title>
        <authorList>
            <person name="Yuan L."/>
        </authorList>
    </citation>
    <scope>NUCLEOTIDE SEQUENCE [LARGE SCALE GENOMIC DNA]</scope>
    <source>
        <strain evidence="8">ZHUSHIDOU_FW_LH</strain>
        <tissue evidence="8">Leaf</tissue>
    </source>
</reference>
<dbReference type="Pfam" id="PF01381">
    <property type="entry name" value="HTH_3"/>
    <property type="match status" value="1"/>
</dbReference>
<name>A0AAN9HYQ2_CROPI</name>
<dbReference type="GO" id="GO:0003713">
    <property type="term" value="F:transcription coactivator activity"/>
    <property type="evidence" value="ECO:0007669"/>
    <property type="project" value="UniProtKB-ARBA"/>
</dbReference>
<evidence type="ECO:0000256" key="6">
    <source>
        <dbReference type="SAM" id="MobiDB-lite"/>
    </source>
</evidence>
<dbReference type="SMART" id="SM00530">
    <property type="entry name" value="HTH_XRE"/>
    <property type="match status" value="1"/>
</dbReference>
<feature type="domain" description="HTH cro/C1-type" evidence="7">
    <location>
        <begin position="134"/>
        <end position="188"/>
    </location>
</feature>
<sequence length="189" mass="20847">MGRRSNRRAQFTRSHCPFGQSCDSDSDSLLPEIIEQNKNNIKAKNRTMSGVGPISQDWEPVVIRKKAPNAAAKKDEKAVNAARRAGADIDTVKKFNAGTNKAASSGTSLNTKRLDDDTENLAHDRVPTELKKAIMQARMDKKLTQAQLAQIINEKPQVIQEYESGKAIPNQQIIGKLERALGAKLRGKK</sequence>
<comment type="subcellular location">
    <subcellularLocation>
        <location evidence="1">Nucleus</location>
        <location evidence="1">Nucleolus</location>
    </subcellularLocation>
</comment>
<dbReference type="InterPro" id="IPR013729">
    <property type="entry name" value="MBF1_N"/>
</dbReference>
<keyword evidence="3" id="KW-0805">Transcription regulation</keyword>
<protein>
    <recommendedName>
        <fullName evidence="7">HTH cro/C1-type domain-containing protein</fullName>
    </recommendedName>
</protein>
<keyword evidence="4" id="KW-0238">DNA-binding</keyword>
<dbReference type="Proteomes" id="UP001372338">
    <property type="component" value="Unassembled WGS sequence"/>
</dbReference>
<evidence type="ECO:0000256" key="1">
    <source>
        <dbReference type="ARBA" id="ARBA00004604"/>
    </source>
</evidence>
<dbReference type="Gene3D" id="1.10.260.40">
    <property type="entry name" value="lambda repressor-like DNA-binding domains"/>
    <property type="match status" value="1"/>
</dbReference>
<dbReference type="PANTHER" id="PTHR10245:SF117">
    <property type="entry name" value="MULTIPROTEIN-BRIDGING FACTOR 1B"/>
    <property type="match status" value="1"/>
</dbReference>
<comment type="similarity">
    <text evidence="2">Belongs to the MBF1 family.</text>
</comment>
<accession>A0AAN9HYQ2</accession>
<dbReference type="EMBL" id="JAYWIO010000006">
    <property type="protein sequence ID" value="KAK7257350.1"/>
    <property type="molecule type" value="Genomic_DNA"/>
</dbReference>
<dbReference type="GO" id="GO:0003677">
    <property type="term" value="F:DNA binding"/>
    <property type="evidence" value="ECO:0007669"/>
    <property type="project" value="UniProtKB-KW"/>
</dbReference>
<gene>
    <name evidence="8" type="ORF">RIF29_31259</name>
</gene>
<evidence type="ECO:0000313" key="8">
    <source>
        <dbReference type="EMBL" id="KAK7257350.1"/>
    </source>
</evidence>
<organism evidence="8 9">
    <name type="scientific">Crotalaria pallida</name>
    <name type="common">Smooth rattlebox</name>
    <name type="synonym">Crotalaria striata</name>
    <dbReference type="NCBI Taxonomy" id="3830"/>
    <lineage>
        <taxon>Eukaryota</taxon>
        <taxon>Viridiplantae</taxon>
        <taxon>Streptophyta</taxon>
        <taxon>Embryophyta</taxon>
        <taxon>Tracheophyta</taxon>
        <taxon>Spermatophyta</taxon>
        <taxon>Magnoliopsida</taxon>
        <taxon>eudicotyledons</taxon>
        <taxon>Gunneridae</taxon>
        <taxon>Pentapetalae</taxon>
        <taxon>rosids</taxon>
        <taxon>fabids</taxon>
        <taxon>Fabales</taxon>
        <taxon>Fabaceae</taxon>
        <taxon>Papilionoideae</taxon>
        <taxon>50 kb inversion clade</taxon>
        <taxon>genistoids sensu lato</taxon>
        <taxon>core genistoids</taxon>
        <taxon>Crotalarieae</taxon>
        <taxon>Crotalaria</taxon>
    </lineage>
</organism>
<evidence type="ECO:0000256" key="4">
    <source>
        <dbReference type="ARBA" id="ARBA00023125"/>
    </source>
</evidence>
<dbReference type="FunFam" id="1.10.260.40:FF:000018">
    <property type="entry name" value="Multiprotein bridging factor 1"/>
    <property type="match status" value="1"/>
</dbReference>
<dbReference type="AlphaFoldDB" id="A0AAN9HYQ2"/>
<dbReference type="InterPro" id="IPR001387">
    <property type="entry name" value="Cro/C1-type_HTH"/>
</dbReference>
<comment type="caution">
    <text evidence="8">The sequence shown here is derived from an EMBL/GenBank/DDBJ whole genome shotgun (WGS) entry which is preliminary data.</text>
</comment>
<keyword evidence="9" id="KW-1185">Reference proteome</keyword>
<dbReference type="SUPFAM" id="SSF47413">
    <property type="entry name" value="lambda repressor-like DNA-binding domains"/>
    <property type="match status" value="1"/>
</dbReference>
<keyword evidence="5" id="KW-0804">Transcription</keyword>
<dbReference type="Pfam" id="PF08523">
    <property type="entry name" value="MBF1"/>
    <property type="match status" value="1"/>
</dbReference>
<feature type="region of interest" description="Disordered" evidence="6">
    <location>
        <begin position="1"/>
        <end position="26"/>
    </location>
</feature>
<dbReference type="PROSITE" id="PS50943">
    <property type="entry name" value="HTH_CROC1"/>
    <property type="match status" value="1"/>
</dbReference>
<evidence type="ECO:0000313" key="9">
    <source>
        <dbReference type="Proteomes" id="UP001372338"/>
    </source>
</evidence>